<dbReference type="SUPFAM" id="SSF52218">
    <property type="entry name" value="Flavoproteins"/>
    <property type="match status" value="1"/>
</dbReference>
<keyword evidence="2" id="KW-0288">FMN</keyword>
<dbReference type="InterPro" id="IPR003680">
    <property type="entry name" value="Flavodoxin_fold"/>
</dbReference>
<proteinExistence type="predicted"/>
<name>A0A645IJ97_9ZZZZ</name>
<protein>
    <recommendedName>
        <fullName evidence="3">Flavodoxin-like fold domain-containing protein</fullName>
    </recommendedName>
</protein>
<organism evidence="4">
    <name type="scientific">bioreactor metagenome</name>
    <dbReference type="NCBI Taxonomy" id="1076179"/>
    <lineage>
        <taxon>unclassified sequences</taxon>
        <taxon>metagenomes</taxon>
        <taxon>ecological metagenomes</taxon>
    </lineage>
</organism>
<dbReference type="EMBL" id="VSSQ01116097">
    <property type="protein sequence ID" value="MPN51210.1"/>
    <property type="molecule type" value="Genomic_DNA"/>
</dbReference>
<keyword evidence="1" id="KW-0285">Flavoprotein</keyword>
<dbReference type="PANTHER" id="PTHR43278:SF2">
    <property type="entry name" value="IRON-SULFUR FLAVOPROTEIN"/>
    <property type="match status" value="1"/>
</dbReference>
<dbReference type="PANTHER" id="PTHR43278">
    <property type="entry name" value="NAD(P)H-DEPENDENT FMN-CONTAINING OXIDOREDUCTASE YWQN-RELATED"/>
    <property type="match status" value="1"/>
</dbReference>
<accession>A0A645IJ97</accession>
<evidence type="ECO:0000259" key="3">
    <source>
        <dbReference type="Pfam" id="PF02525"/>
    </source>
</evidence>
<dbReference type="Pfam" id="PF02525">
    <property type="entry name" value="Flavodoxin_2"/>
    <property type="match status" value="1"/>
</dbReference>
<gene>
    <name evidence="4" type="ORF">SDC9_198852</name>
</gene>
<dbReference type="InterPro" id="IPR051796">
    <property type="entry name" value="ISF_SsuE-like"/>
</dbReference>
<dbReference type="InterPro" id="IPR029039">
    <property type="entry name" value="Flavoprotein-like_sf"/>
</dbReference>
<feature type="domain" description="Flavodoxin-like fold" evidence="3">
    <location>
        <begin position="6"/>
        <end position="107"/>
    </location>
</feature>
<sequence length="118" mass="13284">MQGIYQEIGDADMIILGIPIYFRQMSGQCKTLIDRLFPLFGPNGLKLGKKKLILVYTQGFSDPEYYREYITATTDVFKLLDMEVVAELLCYGTSSNVAAQNTALREEASLLGKEMMNL</sequence>
<comment type="caution">
    <text evidence="4">The sequence shown here is derived from an EMBL/GenBank/DDBJ whole genome shotgun (WGS) entry which is preliminary data.</text>
</comment>
<reference evidence="4" key="1">
    <citation type="submission" date="2019-08" db="EMBL/GenBank/DDBJ databases">
        <authorList>
            <person name="Kucharzyk K."/>
            <person name="Murdoch R.W."/>
            <person name="Higgins S."/>
            <person name="Loffler F."/>
        </authorList>
    </citation>
    <scope>NUCLEOTIDE SEQUENCE</scope>
</reference>
<dbReference type="AlphaFoldDB" id="A0A645IJ97"/>
<dbReference type="Gene3D" id="3.40.50.360">
    <property type="match status" value="1"/>
</dbReference>
<evidence type="ECO:0000256" key="1">
    <source>
        <dbReference type="ARBA" id="ARBA00022630"/>
    </source>
</evidence>
<evidence type="ECO:0000256" key="2">
    <source>
        <dbReference type="ARBA" id="ARBA00022643"/>
    </source>
</evidence>
<evidence type="ECO:0000313" key="4">
    <source>
        <dbReference type="EMBL" id="MPN51210.1"/>
    </source>
</evidence>